<dbReference type="SUPFAM" id="SSF56112">
    <property type="entry name" value="Protein kinase-like (PK-like)"/>
    <property type="match status" value="1"/>
</dbReference>
<evidence type="ECO:0000313" key="3">
    <source>
        <dbReference type="Proteomes" id="UP000204024"/>
    </source>
</evidence>
<keyword evidence="3" id="KW-1185">Reference proteome</keyword>
<evidence type="ECO:0000313" key="2">
    <source>
        <dbReference type="EMBL" id="AGQ20262.1"/>
    </source>
</evidence>
<dbReference type="InterPro" id="IPR000719">
    <property type="entry name" value="Prot_kinase_dom"/>
</dbReference>
<feature type="domain" description="Protein kinase" evidence="1">
    <location>
        <begin position="19"/>
        <end position="272"/>
    </location>
</feature>
<protein>
    <submittedName>
        <fullName evidence="2">Pk-1</fullName>
    </submittedName>
</protein>
<dbReference type="InterPro" id="IPR008271">
    <property type="entry name" value="Ser/Thr_kinase_AS"/>
</dbReference>
<sequence length="274" mass="31827">MNPNKSISRFVQNLRNVQILDGVGSDKQSYGNVYICKKKGDPKRYVCKTVRGRNVNPLELSVSLLMKDNPHFIKTHNYVFDGGEVVMVMDYVPDGDMFDLMKKMDAKLDEDTCRRIVFALVNALHSLHEKHFIHNDVKLENLLYDCRKKRVYVCDYDLVRIIGTPSHHDGTTVYFSPEKIRHVPYEPSFDWWAVGVVTYELLSNKYPFDINEDCEDELNSIEPQDMLSLYTKSLDVIEGVSREAMDFVVGMLNVDVTDRLNTYDKIIKHPFLRM</sequence>
<reference evidence="2 3" key="1">
    <citation type="journal article" date="2013" name="Arch. Virol.">
        <title>Comparative analysis of the genomes of Clostera anastomosis (L.) granulovirus and Clostera anachoreta granulovirus.</title>
        <authorList>
            <person name="Liang Z."/>
            <person name="Zhang X."/>
            <person name="Yin X."/>
            <person name="Song X."/>
            <person name="Shao X."/>
            <person name="Wang L."/>
        </authorList>
    </citation>
    <scope>NUCLEOTIDE SEQUENCE [LARGE SCALE GENOMIC DNA]</scope>
    <source>
        <strain evidence="2">CaLGV-Henan</strain>
    </source>
</reference>
<evidence type="ECO:0000259" key="1">
    <source>
        <dbReference type="PROSITE" id="PS50011"/>
    </source>
</evidence>
<dbReference type="PANTHER" id="PTHR44167">
    <property type="entry name" value="OVARIAN-SPECIFIC SERINE/THREONINE-PROTEIN KINASE LOK-RELATED"/>
    <property type="match status" value="1"/>
</dbReference>
<organism evidence="2 3">
    <name type="scientific">Clostera anastomosis granulovirus A</name>
    <dbReference type="NCBI Taxonomy" id="1986289"/>
    <lineage>
        <taxon>Viruses</taxon>
        <taxon>Viruses incertae sedis</taxon>
        <taxon>Naldaviricetes</taxon>
        <taxon>Lefavirales</taxon>
        <taxon>Baculoviridae</taxon>
        <taxon>Betabaculovirus</taxon>
        <taxon>Betabaculovirus clanastomosis</taxon>
    </lineage>
</organism>
<dbReference type="Gene3D" id="1.10.510.10">
    <property type="entry name" value="Transferase(Phosphotransferase) domain 1"/>
    <property type="match status" value="1"/>
</dbReference>
<name>U5KAR1_9BBAC</name>
<dbReference type="InterPro" id="IPR011009">
    <property type="entry name" value="Kinase-like_dom_sf"/>
</dbReference>
<dbReference type="GO" id="GO:0004674">
    <property type="term" value="F:protein serine/threonine kinase activity"/>
    <property type="evidence" value="ECO:0007669"/>
    <property type="project" value="TreeGrafter"/>
</dbReference>
<dbReference type="EMBL" id="KC179784">
    <property type="protein sequence ID" value="AGQ20262.1"/>
    <property type="molecule type" value="Genomic_DNA"/>
</dbReference>
<dbReference type="GO" id="GO:0005524">
    <property type="term" value="F:ATP binding"/>
    <property type="evidence" value="ECO:0007669"/>
    <property type="project" value="InterPro"/>
</dbReference>
<accession>U5KAR1</accession>
<dbReference type="PANTHER" id="PTHR44167:SF24">
    <property type="entry name" value="SERINE_THREONINE-PROTEIN KINASE CHK2"/>
    <property type="match status" value="1"/>
</dbReference>
<dbReference type="OrthoDB" id="8955at10239"/>
<dbReference type="KEGG" id="vg:17428705"/>
<dbReference type="GeneID" id="17428705"/>
<dbReference type="Gene3D" id="3.30.200.20">
    <property type="entry name" value="Phosphorylase Kinase, domain 1"/>
    <property type="match status" value="1"/>
</dbReference>
<dbReference type="SMART" id="SM00220">
    <property type="entry name" value="S_TKc"/>
    <property type="match status" value="1"/>
</dbReference>
<dbReference type="PROSITE" id="PS00108">
    <property type="entry name" value="PROTEIN_KINASE_ST"/>
    <property type="match status" value="1"/>
</dbReference>
<dbReference type="PROSITE" id="PS50011">
    <property type="entry name" value="PROTEIN_KINASE_DOM"/>
    <property type="match status" value="1"/>
</dbReference>
<dbReference type="RefSeq" id="YP_008719951.1">
    <property type="nucleotide sequence ID" value="NC_022646.1"/>
</dbReference>
<dbReference type="Proteomes" id="UP000204024">
    <property type="component" value="Segment"/>
</dbReference>
<dbReference type="Pfam" id="PF00069">
    <property type="entry name" value="Pkinase"/>
    <property type="match status" value="1"/>
</dbReference>
<gene>
    <name evidence="2" type="ORF">CaLGV003</name>
</gene>
<proteinExistence type="predicted"/>